<dbReference type="Gene3D" id="1.25.40.10">
    <property type="entry name" value="Tetratricopeptide repeat domain"/>
    <property type="match status" value="1"/>
</dbReference>
<dbReference type="PANTHER" id="PTHR45641:SF19">
    <property type="entry name" value="NEPHROCYSTIN-3"/>
    <property type="match status" value="1"/>
</dbReference>
<dbReference type="EMBL" id="BLLK01000020">
    <property type="protein sequence ID" value="GFH44638.1"/>
    <property type="molecule type" value="Genomic_DNA"/>
</dbReference>
<protein>
    <recommendedName>
        <fullName evidence="6">Tetratricopeptide repeat protein</fullName>
    </recommendedName>
</protein>
<feature type="repeat" description="TPR" evidence="3">
    <location>
        <begin position="68"/>
        <end position="101"/>
    </location>
</feature>
<dbReference type="SUPFAM" id="SSF48452">
    <property type="entry name" value="TPR-like"/>
    <property type="match status" value="1"/>
</dbReference>
<keyword evidence="1" id="KW-0677">Repeat</keyword>
<dbReference type="InterPro" id="IPR019734">
    <property type="entry name" value="TPR_rpt"/>
</dbReference>
<dbReference type="PROSITE" id="PS50005">
    <property type="entry name" value="TPR"/>
    <property type="match status" value="1"/>
</dbReference>
<reference evidence="4 5" key="1">
    <citation type="journal article" date="2021" name="Sci. Rep.">
        <title>The genome of the diatom Chaetoceros tenuissimus carries an ancient integrated fragment of an extant virus.</title>
        <authorList>
            <person name="Hongo Y."/>
            <person name="Kimura K."/>
            <person name="Takaki Y."/>
            <person name="Yoshida Y."/>
            <person name="Baba S."/>
            <person name="Kobayashi G."/>
            <person name="Nagasaki K."/>
            <person name="Hano T."/>
            <person name="Tomaru Y."/>
        </authorList>
    </citation>
    <scope>NUCLEOTIDE SEQUENCE [LARGE SCALE GENOMIC DNA]</scope>
    <source>
        <strain evidence="4 5">NIES-3715</strain>
    </source>
</reference>
<evidence type="ECO:0000256" key="1">
    <source>
        <dbReference type="ARBA" id="ARBA00022737"/>
    </source>
</evidence>
<keyword evidence="2 3" id="KW-0802">TPR repeat</keyword>
<evidence type="ECO:0000313" key="4">
    <source>
        <dbReference type="EMBL" id="GFH44638.1"/>
    </source>
</evidence>
<evidence type="ECO:0008006" key="6">
    <source>
        <dbReference type="Google" id="ProtNLM"/>
    </source>
</evidence>
<accession>A0AAD3CFE7</accession>
<name>A0AAD3CFE7_9STRA</name>
<dbReference type="InterPro" id="IPR011990">
    <property type="entry name" value="TPR-like_helical_dom_sf"/>
</dbReference>
<dbReference type="Proteomes" id="UP001054902">
    <property type="component" value="Unassembled WGS sequence"/>
</dbReference>
<sequence>MFHEALAKIGSFDDQTKQYKFSQMRVEIHKNIAQIYESIEFYSNAIDHLEQLSVIATEVYGPMDPLVSNNLNHLGLLYYKEHDYDSALSVFLKCLHICTSNKHDKNQLISLLYNIATVYKAMGMTKEALKIYLKILGYERQMMQEDTVKTPTDLIRTLRHIFEIYADQDEAISKQGIPYLLEAVDLCRQYKDEIDSRLGQNVFFLLGKYLTLNQQEVTEGFRYFCEGCELFGEVDLDIVYATGEDGLRIILAHLCTTENAFPLHAAAA</sequence>
<dbReference type="SMART" id="SM00028">
    <property type="entry name" value="TPR"/>
    <property type="match status" value="3"/>
</dbReference>
<evidence type="ECO:0000256" key="3">
    <source>
        <dbReference type="PROSITE-ProRule" id="PRU00339"/>
    </source>
</evidence>
<comment type="caution">
    <text evidence="4">The sequence shown here is derived from an EMBL/GenBank/DDBJ whole genome shotgun (WGS) entry which is preliminary data.</text>
</comment>
<evidence type="ECO:0000256" key="2">
    <source>
        <dbReference type="ARBA" id="ARBA00022803"/>
    </source>
</evidence>
<evidence type="ECO:0000313" key="5">
    <source>
        <dbReference type="Proteomes" id="UP001054902"/>
    </source>
</evidence>
<dbReference type="AlphaFoldDB" id="A0AAD3CFE7"/>
<dbReference type="Pfam" id="PF13424">
    <property type="entry name" value="TPR_12"/>
    <property type="match status" value="1"/>
</dbReference>
<dbReference type="PANTHER" id="PTHR45641">
    <property type="entry name" value="TETRATRICOPEPTIDE REPEAT PROTEIN (AFU_ORTHOLOGUE AFUA_6G03870)"/>
    <property type="match status" value="1"/>
</dbReference>
<gene>
    <name evidence="4" type="ORF">CTEN210_01112</name>
</gene>
<keyword evidence="5" id="KW-1185">Reference proteome</keyword>
<organism evidence="4 5">
    <name type="scientific">Chaetoceros tenuissimus</name>
    <dbReference type="NCBI Taxonomy" id="426638"/>
    <lineage>
        <taxon>Eukaryota</taxon>
        <taxon>Sar</taxon>
        <taxon>Stramenopiles</taxon>
        <taxon>Ochrophyta</taxon>
        <taxon>Bacillariophyta</taxon>
        <taxon>Coscinodiscophyceae</taxon>
        <taxon>Chaetocerotophycidae</taxon>
        <taxon>Chaetocerotales</taxon>
        <taxon>Chaetocerotaceae</taxon>
        <taxon>Chaetoceros</taxon>
    </lineage>
</organism>
<proteinExistence type="predicted"/>